<proteinExistence type="predicted"/>
<dbReference type="Proteomes" id="UP001207605">
    <property type="component" value="Unassembled WGS sequence"/>
</dbReference>
<comment type="caution">
    <text evidence="3">The sequence shown here is derived from an EMBL/GenBank/DDBJ whole genome shotgun (WGS) entry which is preliminary data.</text>
</comment>
<dbReference type="EMBL" id="JAOQJV010000012">
    <property type="protein sequence ID" value="MCU6700495.1"/>
    <property type="molecule type" value="Genomic_DNA"/>
</dbReference>
<dbReference type="InterPro" id="IPR025736">
    <property type="entry name" value="PucR_C-HTH_dom"/>
</dbReference>
<dbReference type="PANTHER" id="PTHR33744">
    <property type="entry name" value="CARBOHYDRATE DIACID REGULATOR"/>
    <property type="match status" value="1"/>
</dbReference>
<name>A0ABT2S8A1_9FIRM</name>
<organism evidence="3 4">
    <name type="scientific">Dorea ammoniilytica</name>
    <dbReference type="NCBI Taxonomy" id="2981788"/>
    <lineage>
        <taxon>Bacteria</taxon>
        <taxon>Bacillati</taxon>
        <taxon>Bacillota</taxon>
        <taxon>Clostridia</taxon>
        <taxon>Lachnospirales</taxon>
        <taxon>Lachnospiraceae</taxon>
        <taxon>Dorea</taxon>
    </lineage>
</organism>
<keyword evidence="4" id="KW-1185">Reference proteome</keyword>
<evidence type="ECO:0000256" key="1">
    <source>
        <dbReference type="SAM" id="Phobius"/>
    </source>
</evidence>
<dbReference type="Pfam" id="PF13556">
    <property type="entry name" value="HTH_30"/>
    <property type="match status" value="1"/>
</dbReference>
<dbReference type="Gene3D" id="1.10.10.2840">
    <property type="entry name" value="PucR C-terminal helix-turn-helix domain"/>
    <property type="match status" value="1"/>
</dbReference>
<sequence>YVGGIKTATSFSYLVAEIVFIFLIVYLTGSSSIDWGSSEDFPAIQGIVKINNSVEAYVTMHPGKGNITDDLMKAMSIIQNVCGYFLKSNRFESSNIPHFQKVFISELLSGNIKNEKQLNEWFQDMNCEILPPYILTAVTARNSDEKLALSMIRRSCQSLLPNQLILIHDNVLYILHYKASKKGSSLHEYQSSLTKIVKRFHAQAGISQHFSNLLLIEDYKIQTLDAIKYGQILNPDARLYLYQDYILPAILYPRIEQMPVNNYMPKSLENMNAYDMENATEFLPTLKSYIFNLKNTKETASELHIHRNTLLYRINKIEELFGITLDSAEDFLYIMMIFYMQDLKKNV</sequence>
<evidence type="ECO:0000313" key="4">
    <source>
        <dbReference type="Proteomes" id="UP001207605"/>
    </source>
</evidence>
<keyword evidence="1" id="KW-0472">Membrane</keyword>
<evidence type="ECO:0000313" key="3">
    <source>
        <dbReference type="EMBL" id="MCU6700495.1"/>
    </source>
</evidence>
<gene>
    <name evidence="3" type="ORF">OCV65_09675</name>
</gene>
<reference evidence="3 4" key="1">
    <citation type="journal article" date="2021" name="ISME Commun">
        <title>Automated analysis of genomic sequences facilitates high-throughput and comprehensive description of bacteria.</title>
        <authorList>
            <person name="Hitch T.C.A."/>
        </authorList>
    </citation>
    <scope>NUCLEOTIDE SEQUENCE [LARGE SCALE GENOMIC DNA]</scope>
    <source>
        <strain evidence="3 4">Sanger_02</strain>
    </source>
</reference>
<feature type="domain" description="PucR C-terminal helix-turn-helix" evidence="2">
    <location>
        <begin position="283"/>
        <end position="335"/>
    </location>
</feature>
<dbReference type="RefSeq" id="WP_262581855.1">
    <property type="nucleotide sequence ID" value="NZ_JAOQJV010000012.1"/>
</dbReference>
<dbReference type="InterPro" id="IPR042070">
    <property type="entry name" value="PucR_C-HTH_sf"/>
</dbReference>
<keyword evidence="1" id="KW-1133">Transmembrane helix</keyword>
<keyword evidence="1" id="KW-0812">Transmembrane</keyword>
<dbReference type="PANTHER" id="PTHR33744:SF15">
    <property type="entry name" value="CARBOHYDRATE DIACID REGULATOR"/>
    <property type="match status" value="1"/>
</dbReference>
<feature type="transmembrane region" description="Helical" evidence="1">
    <location>
        <begin position="12"/>
        <end position="29"/>
    </location>
</feature>
<feature type="non-terminal residue" evidence="3">
    <location>
        <position position="1"/>
    </location>
</feature>
<accession>A0ABT2S8A1</accession>
<dbReference type="InterPro" id="IPR051448">
    <property type="entry name" value="CdaR-like_regulators"/>
</dbReference>
<evidence type="ECO:0000259" key="2">
    <source>
        <dbReference type="Pfam" id="PF13556"/>
    </source>
</evidence>
<protein>
    <submittedName>
        <fullName evidence="3">Helix-turn-helix domain-containing protein</fullName>
    </submittedName>
</protein>